<feature type="transmembrane region" description="Helical" evidence="2">
    <location>
        <begin position="77"/>
        <end position="95"/>
    </location>
</feature>
<accession>A0ABR7S7N0</accession>
<dbReference type="Pfam" id="PF00990">
    <property type="entry name" value="GGDEF"/>
    <property type="match status" value="1"/>
</dbReference>
<dbReference type="EC" id="2.7.7.65" evidence="1"/>
<feature type="transmembrane region" description="Helical" evidence="2">
    <location>
        <begin position="101"/>
        <end position="118"/>
    </location>
</feature>
<dbReference type="InterPro" id="IPR029787">
    <property type="entry name" value="Nucleotide_cyclase"/>
</dbReference>
<dbReference type="RefSeq" id="WP_187808185.1">
    <property type="nucleotide sequence ID" value="NZ_LZEU01000001.1"/>
</dbReference>
<dbReference type="EMBL" id="LZEU01000001">
    <property type="protein sequence ID" value="MBC9252737.1"/>
    <property type="molecule type" value="Genomic_DNA"/>
</dbReference>
<sequence length="353" mass="39068">MHERQPRTPQGAQTGLEDSDRRALMSLICKATGLTIGAFSLLQFSSGNHLFASLEVITCLVLLLAGRGIHSARRLELWIYLYLLPTFAFILYISLMPRASAVAFVWIYLMPVLSYLLLGKRRGMHLALPFMLAGLLLYYLRHPLPGSAMQWIDAGNAILCGALIVVFVHLYETRRAAVFSELQRQAQTDPLTGAESRGHFTAELLRALKEAGRSQSPLVVALMDIDHFKCVNDQHGHEAGDHALRHVCELLQGRLRSTDSLGRLGGEEFGLLLRSTDSASALALLEDLRQLLCAQPLTYAGATIELSATFGLAEWPRDGQSPDELYRCADRRLYRGKEQGRNRVIGASLAEAT</sequence>
<dbReference type="PANTHER" id="PTHR45138">
    <property type="entry name" value="REGULATORY COMPONENTS OF SENSORY TRANSDUCTION SYSTEM"/>
    <property type="match status" value="1"/>
</dbReference>
<dbReference type="Proteomes" id="UP000744555">
    <property type="component" value="Unassembled WGS sequence"/>
</dbReference>
<feature type="domain" description="GGDEF" evidence="3">
    <location>
        <begin position="216"/>
        <end position="349"/>
    </location>
</feature>
<feature type="transmembrane region" description="Helical" evidence="2">
    <location>
        <begin position="148"/>
        <end position="171"/>
    </location>
</feature>
<dbReference type="InterPro" id="IPR050469">
    <property type="entry name" value="Diguanylate_Cyclase"/>
</dbReference>
<keyword evidence="5" id="KW-1185">Reference proteome</keyword>
<dbReference type="SMART" id="SM00267">
    <property type="entry name" value="GGDEF"/>
    <property type="match status" value="1"/>
</dbReference>
<name>A0ABR7S7N0_AQUAC</name>
<dbReference type="InterPro" id="IPR043128">
    <property type="entry name" value="Rev_trsase/Diguanyl_cyclase"/>
</dbReference>
<dbReference type="SUPFAM" id="SSF55073">
    <property type="entry name" value="Nucleotide cyclase"/>
    <property type="match status" value="1"/>
</dbReference>
<dbReference type="Pfam" id="PF20966">
    <property type="entry name" value="MASE6"/>
    <property type="match status" value="1"/>
</dbReference>
<dbReference type="InterPro" id="IPR048435">
    <property type="entry name" value="MASE6"/>
</dbReference>
<evidence type="ECO:0000313" key="5">
    <source>
        <dbReference type="Proteomes" id="UP000744555"/>
    </source>
</evidence>
<keyword evidence="2" id="KW-1133">Transmembrane helix</keyword>
<evidence type="ECO:0000313" key="4">
    <source>
        <dbReference type="EMBL" id="MBC9252737.1"/>
    </source>
</evidence>
<dbReference type="PANTHER" id="PTHR45138:SF24">
    <property type="entry name" value="DIGUANYLATE CYCLASE DGCC-RELATED"/>
    <property type="match status" value="1"/>
</dbReference>
<dbReference type="Gene3D" id="3.30.70.270">
    <property type="match status" value="1"/>
</dbReference>
<keyword evidence="2" id="KW-0472">Membrane</keyword>
<gene>
    <name evidence="4" type="ORF">A9179_20930</name>
</gene>
<feature type="transmembrane region" description="Helical" evidence="2">
    <location>
        <begin position="125"/>
        <end position="142"/>
    </location>
</feature>
<dbReference type="PROSITE" id="PS50887">
    <property type="entry name" value="GGDEF"/>
    <property type="match status" value="1"/>
</dbReference>
<dbReference type="CDD" id="cd01949">
    <property type="entry name" value="GGDEF"/>
    <property type="match status" value="1"/>
</dbReference>
<organism evidence="4 5">
    <name type="scientific">Aquipseudomonas alcaligenes</name>
    <name type="common">Pseudomonas alcaligenes</name>
    <dbReference type="NCBI Taxonomy" id="43263"/>
    <lineage>
        <taxon>Bacteria</taxon>
        <taxon>Pseudomonadati</taxon>
        <taxon>Pseudomonadota</taxon>
        <taxon>Gammaproteobacteria</taxon>
        <taxon>Pseudomonadales</taxon>
        <taxon>Pseudomonadaceae</taxon>
        <taxon>Aquipseudomonas</taxon>
    </lineage>
</organism>
<comment type="caution">
    <text evidence="4">The sequence shown here is derived from an EMBL/GenBank/DDBJ whole genome shotgun (WGS) entry which is preliminary data.</text>
</comment>
<dbReference type="InterPro" id="IPR000160">
    <property type="entry name" value="GGDEF_dom"/>
</dbReference>
<feature type="transmembrane region" description="Helical" evidence="2">
    <location>
        <begin position="23"/>
        <end position="42"/>
    </location>
</feature>
<evidence type="ECO:0000259" key="3">
    <source>
        <dbReference type="PROSITE" id="PS50887"/>
    </source>
</evidence>
<feature type="transmembrane region" description="Helical" evidence="2">
    <location>
        <begin position="48"/>
        <end position="65"/>
    </location>
</feature>
<proteinExistence type="predicted"/>
<evidence type="ECO:0000256" key="1">
    <source>
        <dbReference type="ARBA" id="ARBA00012528"/>
    </source>
</evidence>
<keyword evidence="2" id="KW-0812">Transmembrane</keyword>
<dbReference type="NCBIfam" id="TIGR00254">
    <property type="entry name" value="GGDEF"/>
    <property type="match status" value="1"/>
</dbReference>
<reference evidence="4 5" key="1">
    <citation type="submission" date="2016-06" db="EMBL/GenBank/DDBJ databases">
        <authorList>
            <person name="Ramos C."/>
            <person name="Pintado A."/>
            <person name="Crespo-Gomez J.I."/>
        </authorList>
    </citation>
    <scope>NUCLEOTIDE SEQUENCE [LARGE SCALE GENOMIC DNA]</scope>
    <source>
        <strain evidence="4 5">AVO110</strain>
    </source>
</reference>
<evidence type="ECO:0000256" key="2">
    <source>
        <dbReference type="SAM" id="Phobius"/>
    </source>
</evidence>
<protein>
    <recommendedName>
        <fullName evidence="1">diguanylate cyclase</fullName>
        <ecNumber evidence="1">2.7.7.65</ecNumber>
    </recommendedName>
</protein>